<comment type="subcellular location">
    <subcellularLocation>
        <location evidence="1">Membrane</location>
        <topology evidence="1">Multi-pass membrane protein</topology>
    </subcellularLocation>
</comment>
<evidence type="ECO:0000256" key="4">
    <source>
        <dbReference type="ARBA" id="ARBA00022989"/>
    </source>
</evidence>
<proteinExistence type="inferred from homology"/>
<evidence type="ECO:0000256" key="5">
    <source>
        <dbReference type="ARBA" id="ARBA00023136"/>
    </source>
</evidence>
<dbReference type="GO" id="GO:0090090">
    <property type="term" value="P:negative regulation of canonical Wnt signaling pathway"/>
    <property type="evidence" value="ECO:0007669"/>
    <property type="project" value="TreeGrafter"/>
</dbReference>
<evidence type="ECO:0000256" key="2">
    <source>
        <dbReference type="ARBA" id="ARBA00005734"/>
    </source>
</evidence>
<accession>A0A8J6L5M3</accession>
<dbReference type="InterPro" id="IPR033355">
    <property type="entry name" value="TMEM88"/>
</dbReference>
<reference evidence="8" key="1">
    <citation type="submission" date="2020-03" db="EMBL/GenBank/DDBJ databases">
        <title>Studies in the Genomics of Life Span.</title>
        <authorList>
            <person name="Glass D."/>
        </authorList>
    </citation>
    <scope>NUCLEOTIDE SEQUENCE</scope>
    <source>
        <strain evidence="8">LTLLF</strain>
        <tissue evidence="8">Muscle</tissue>
    </source>
</reference>
<protein>
    <submittedName>
        <fullName evidence="8">Transmembrane protein 88B</fullName>
    </submittedName>
</protein>
<name>A0A8J6L5M3_MICOH</name>
<feature type="region of interest" description="Disordered" evidence="6">
    <location>
        <begin position="1"/>
        <end position="26"/>
    </location>
</feature>
<evidence type="ECO:0000256" key="1">
    <source>
        <dbReference type="ARBA" id="ARBA00004141"/>
    </source>
</evidence>
<keyword evidence="3 7" id="KW-0812">Transmembrane</keyword>
<evidence type="ECO:0000313" key="9">
    <source>
        <dbReference type="Proteomes" id="UP000710432"/>
    </source>
</evidence>
<dbReference type="EMBL" id="JAATJU010021065">
    <property type="protein sequence ID" value="KAH0514807.1"/>
    <property type="molecule type" value="Genomic_DNA"/>
</dbReference>
<dbReference type="GO" id="GO:0030165">
    <property type="term" value="F:PDZ domain binding"/>
    <property type="evidence" value="ECO:0007669"/>
    <property type="project" value="TreeGrafter"/>
</dbReference>
<evidence type="ECO:0000313" key="8">
    <source>
        <dbReference type="EMBL" id="KAH0514807.1"/>
    </source>
</evidence>
<comment type="similarity">
    <text evidence="2">Belongs to the TMEM88 family.</text>
</comment>
<dbReference type="AlphaFoldDB" id="A0A8J6L5M3"/>
<dbReference type="PANTHER" id="PTHR28628:SF2">
    <property type="entry name" value="TRANSMEMBRANE PROTEIN 88B"/>
    <property type="match status" value="1"/>
</dbReference>
<dbReference type="PANTHER" id="PTHR28628">
    <property type="entry name" value="TRANSMEMBRANE PROTEIN 88-RELATED"/>
    <property type="match status" value="1"/>
</dbReference>
<keyword evidence="5 7" id="KW-0472">Membrane</keyword>
<sequence>MSEQQERETEEDEGGTSDTAPMLPRRRPTDYRIPVLVCPGWPIMTTEGLRTLLLPGRALVGFLCHLLLPGTVFLLVLLPAAAIVYLGFLCHSRALLGPPLKTSDPGSFLTTPPPWCIPVRPHASTVRRFIQPRVHGAERCSPIAALPRSSCSDSSPCRLSWCSPPPPAPSWSGDYALSCLPRRGPPKRAAHRDAAKRNWRAAALTKRNNSVPGSDASETSPCREPPLDSQKVGG</sequence>
<keyword evidence="4 7" id="KW-1133">Transmembrane helix</keyword>
<comment type="caution">
    <text evidence="8">The sequence shown here is derived from an EMBL/GenBank/DDBJ whole genome shotgun (WGS) entry which is preliminary data.</text>
</comment>
<evidence type="ECO:0000256" key="6">
    <source>
        <dbReference type="SAM" id="MobiDB-lite"/>
    </source>
</evidence>
<evidence type="ECO:0000256" key="7">
    <source>
        <dbReference type="SAM" id="Phobius"/>
    </source>
</evidence>
<dbReference type="Proteomes" id="UP000710432">
    <property type="component" value="Unassembled WGS sequence"/>
</dbReference>
<gene>
    <name evidence="8" type="ORF">LTLLF_133800</name>
</gene>
<organism evidence="8 9">
    <name type="scientific">Microtus ochrogaster</name>
    <name type="common">Prairie vole</name>
    <dbReference type="NCBI Taxonomy" id="79684"/>
    <lineage>
        <taxon>Eukaryota</taxon>
        <taxon>Metazoa</taxon>
        <taxon>Chordata</taxon>
        <taxon>Craniata</taxon>
        <taxon>Vertebrata</taxon>
        <taxon>Euteleostomi</taxon>
        <taxon>Mammalia</taxon>
        <taxon>Eutheria</taxon>
        <taxon>Euarchontoglires</taxon>
        <taxon>Glires</taxon>
        <taxon>Rodentia</taxon>
        <taxon>Myomorpha</taxon>
        <taxon>Muroidea</taxon>
        <taxon>Cricetidae</taxon>
        <taxon>Arvicolinae</taxon>
        <taxon>Microtus</taxon>
    </lineage>
</organism>
<dbReference type="GO" id="GO:0005886">
    <property type="term" value="C:plasma membrane"/>
    <property type="evidence" value="ECO:0007669"/>
    <property type="project" value="TreeGrafter"/>
</dbReference>
<feature type="transmembrane region" description="Helical" evidence="7">
    <location>
        <begin position="59"/>
        <end position="88"/>
    </location>
</feature>
<evidence type="ECO:0000256" key="3">
    <source>
        <dbReference type="ARBA" id="ARBA00022692"/>
    </source>
</evidence>
<feature type="region of interest" description="Disordered" evidence="6">
    <location>
        <begin position="183"/>
        <end position="234"/>
    </location>
</feature>
<feature type="compositionally biased region" description="Polar residues" evidence="6">
    <location>
        <begin position="206"/>
        <end position="220"/>
    </location>
</feature>